<sequence>MNNPKIKNLLIEYLTETTKEVRKRAEKGEGRQILGEVINRPEDIDIGIDKVGEEILEQLL</sequence>
<dbReference type="Proteomes" id="UP000230097">
    <property type="component" value="Unassembled WGS sequence"/>
</dbReference>
<dbReference type="AlphaFoldDB" id="A0A2M8DM15"/>
<feature type="non-terminal residue" evidence="1">
    <location>
        <position position="60"/>
    </location>
</feature>
<gene>
    <name evidence="1" type="ORF">CO078_00155</name>
</gene>
<dbReference type="EMBL" id="PFTC01000005">
    <property type="protein sequence ID" value="PJB99004.1"/>
    <property type="molecule type" value="Genomic_DNA"/>
</dbReference>
<evidence type="ECO:0000313" key="2">
    <source>
        <dbReference type="Proteomes" id="UP000230097"/>
    </source>
</evidence>
<evidence type="ECO:0000313" key="1">
    <source>
        <dbReference type="EMBL" id="PJB99004.1"/>
    </source>
</evidence>
<accession>A0A2M8DM15</accession>
<proteinExistence type="predicted"/>
<name>A0A2M8DM15_9BACT</name>
<organism evidence="1 2">
    <name type="scientific">Candidatus Nealsonbacteria bacterium CG_4_9_14_0_8_um_filter_36_17</name>
    <dbReference type="NCBI Taxonomy" id="1974693"/>
    <lineage>
        <taxon>Bacteria</taxon>
        <taxon>Candidatus Nealsoniibacteriota</taxon>
    </lineage>
</organism>
<reference evidence="2" key="1">
    <citation type="submission" date="2017-09" db="EMBL/GenBank/DDBJ databases">
        <title>Depth-based differentiation of microbial function through sediment-hosted aquifers and enrichment of novel symbionts in the deep terrestrial subsurface.</title>
        <authorList>
            <person name="Probst A.J."/>
            <person name="Ladd B."/>
            <person name="Jarett J.K."/>
            <person name="Geller-Mcgrath D.E."/>
            <person name="Sieber C.M.K."/>
            <person name="Emerson J.B."/>
            <person name="Anantharaman K."/>
            <person name="Thomas B.C."/>
            <person name="Malmstrom R."/>
            <person name="Stieglmeier M."/>
            <person name="Klingl A."/>
            <person name="Woyke T."/>
            <person name="Ryan C.M."/>
            <person name="Banfield J.F."/>
        </authorList>
    </citation>
    <scope>NUCLEOTIDE SEQUENCE [LARGE SCALE GENOMIC DNA]</scope>
</reference>
<protein>
    <submittedName>
        <fullName evidence="1">Uncharacterized protein</fullName>
    </submittedName>
</protein>
<comment type="caution">
    <text evidence="1">The sequence shown here is derived from an EMBL/GenBank/DDBJ whole genome shotgun (WGS) entry which is preliminary data.</text>
</comment>